<accession>A0A4T3F4C6</accession>
<feature type="transmembrane region" description="Helical" evidence="1">
    <location>
        <begin position="73"/>
        <end position="91"/>
    </location>
</feature>
<dbReference type="RefSeq" id="WP_136693377.1">
    <property type="nucleotide sequence ID" value="NZ_SSHH01000002.1"/>
</dbReference>
<feature type="transmembrane region" description="Helical" evidence="1">
    <location>
        <begin position="36"/>
        <end position="61"/>
    </location>
</feature>
<evidence type="ECO:0000313" key="2">
    <source>
        <dbReference type="EMBL" id="TIX50358.1"/>
    </source>
</evidence>
<sequence length="338" mass="36683">MKIPISVWLLAITILLYAVIGGLAPEFGELGDAEGLFLIIFVAIPVMIFLHALPIAAMVGTMVEVFVGRVPKAWLAFPFSFGALYIGLLAVEQWEIGKFEWDTRAQLSAPSNAFDPDTQSIVLSQGSGVDLTGFDVPVVYFANPAGANFGPYTATYLLAGGDCEVLRGEIPRMGRSARIGRISGDPRPGRPGLCSLRAGIEPDGGIVQITVSTSEARTGWASRYREHTIRLRWPGGEERTLRSYSASRLPLLPRPSIPCLFGHEIQSEGCALIFERDGLMTVSHWGDLEPGSADLVAQALQLRPDPFMQRATLPIDEARAVVEKAASDYATRDLPEED</sequence>
<dbReference type="AlphaFoldDB" id="A0A4T3F4C6"/>
<protein>
    <submittedName>
        <fullName evidence="2">Uncharacterized protein</fullName>
    </submittedName>
</protein>
<keyword evidence="3" id="KW-1185">Reference proteome</keyword>
<keyword evidence="1" id="KW-0472">Membrane</keyword>
<keyword evidence="1" id="KW-1133">Transmembrane helix</keyword>
<keyword evidence="1" id="KW-0812">Transmembrane</keyword>
<dbReference type="Proteomes" id="UP000309389">
    <property type="component" value="Unassembled WGS sequence"/>
</dbReference>
<comment type="caution">
    <text evidence="2">The sequence shown here is derived from an EMBL/GenBank/DDBJ whole genome shotgun (WGS) entry which is preliminary data.</text>
</comment>
<evidence type="ECO:0000313" key="3">
    <source>
        <dbReference type="Proteomes" id="UP000309389"/>
    </source>
</evidence>
<evidence type="ECO:0000256" key="1">
    <source>
        <dbReference type="SAM" id="Phobius"/>
    </source>
</evidence>
<reference evidence="2 3" key="1">
    <citation type="submission" date="2019-04" db="EMBL/GenBank/DDBJ databases">
        <title>Altererythrobacter aquimixticola sp. nov., isolated from sediment of junction between the ocean and a freshwater spring.</title>
        <authorList>
            <person name="Yoon J.-H."/>
        </authorList>
    </citation>
    <scope>NUCLEOTIDE SEQUENCE [LARGE SCALE GENOMIC DNA]</scope>
    <source>
        <strain evidence="2 3">SSKS-13</strain>
    </source>
</reference>
<name>A0A4T3F4C6_9SPHN</name>
<organism evidence="2 3">
    <name type="scientific">Alteraurantiacibacter aquimixticola</name>
    <dbReference type="NCBI Taxonomy" id="2489173"/>
    <lineage>
        <taxon>Bacteria</taxon>
        <taxon>Pseudomonadati</taxon>
        <taxon>Pseudomonadota</taxon>
        <taxon>Alphaproteobacteria</taxon>
        <taxon>Sphingomonadales</taxon>
        <taxon>Erythrobacteraceae</taxon>
        <taxon>Alteraurantiacibacter</taxon>
    </lineage>
</organism>
<gene>
    <name evidence="2" type="ORF">E5222_08755</name>
</gene>
<dbReference type="OrthoDB" id="7431989at2"/>
<feature type="transmembrane region" description="Helical" evidence="1">
    <location>
        <begin position="6"/>
        <end position="24"/>
    </location>
</feature>
<dbReference type="EMBL" id="SSHH01000002">
    <property type="protein sequence ID" value="TIX50358.1"/>
    <property type="molecule type" value="Genomic_DNA"/>
</dbReference>
<proteinExistence type="predicted"/>